<evidence type="ECO:0000259" key="12">
    <source>
        <dbReference type="Pfam" id="PF08544"/>
    </source>
</evidence>
<feature type="binding site" evidence="10">
    <location>
        <begin position="93"/>
        <end position="103"/>
    </location>
    <ligand>
        <name>ATP</name>
        <dbReference type="ChEBI" id="CHEBI:30616"/>
    </ligand>
</feature>
<dbReference type="InterPro" id="IPR020568">
    <property type="entry name" value="Ribosomal_Su5_D2-typ_SF"/>
</dbReference>
<feature type="active site" evidence="10">
    <location>
        <position position="10"/>
    </location>
</feature>
<evidence type="ECO:0000313" key="14">
    <source>
        <dbReference type="Proteomes" id="UP000234271"/>
    </source>
</evidence>
<dbReference type="HAMAP" id="MF_00061">
    <property type="entry name" value="IspE"/>
    <property type="match status" value="1"/>
</dbReference>
<feature type="active site" evidence="10">
    <location>
        <position position="135"/>
    </location>
</feature>
<dbReference type="EC" id="2.7.1.148" evidence="2 10"/>
<evidence type="ECO:0000256" key="5">
    <source>
        <dbReference type="ARBA" id="ARBA00022741"/>
    </source>
</evidence>
<protein>
    <recommendedName>
        <fullName evidence="3 10">4-diphosphocytidyl-2-C-methyl-D-erythritol kinase</fullName>
        <shortName evidence="10">CMK</shortName>
        <ecNumber evidence="2 10">2.7.1.148</ecNumber>
    </recommendedName>
    <alternativeName>
        <fullName evidence="9 10">4-(cytidine-5'-diphospho)-2-C-methyl-D-erythritol kinase</fullName>
    </alternativeName>
</protein>
<evidence type="ECO:0000256" key="4">
    <source>
        <dbReference type="ARBA" id="ARBA00022679"/>
    </source>
</evidence>
<evidence type="ECO:0000256" key="6">
    <source>
        <dbReference type="ARBA" id="ARBA00022777"/>
    </source>
</evidence>
<keyword evidence="7 10" id="KW-0067">ATP-binding</keyword>
<dbReference type="InterPro" id="IPR013750">
    <property type="entry name" value="GHMP_kinase_C_dom"/>
</dbReference>
<dbReference type="PIRSF" id="PIRSF010376">
    <property type="entry name" value="IspE"/>
    <property type="match status" value="1"/>
</dbReference>
<evidence type="ECO:0000256" key="9">
    <source>
        <dbReference type="ARBA" id="ARBA00032554"/>
    </source>
</evidence>
<dbReference type="GO" id="GO:0019288">
    <property type="term" value="P:isopentenyl diphosphate biosynthetic process, methylerythritol 4-phosphate pathway"/>
    <property type="evidence" value="ECO:0007669"/>
    <property type="project" value="UniProtKB-UniRule"/>
</dbReference>
<comment type="catalytic activity">
    <reaction evidence="10">
        <text>4-CDP-2-C-methyl-D-erythritol + ATP = 4-CDP-2-C-methyl-D-erythritol 2-phosphate + ADP + H(+)</text>
        <dbReference type="Rhea" id="RHEA:18437"/>
        <dbReference type="ChEBI" id="CHEBI:15378"/>
        <dbReference type="ChEBI" id="CHEBI:30616"/>
        <dbReference type="ChEBI" id="CHEBI:57823"/>
        <dbReference type="ChEBI" id="CHEBI:57919"/>
        <dbReference type="ChEBI" id="CHEBI:456216"/>
        <dbReference type="EC" id="2.7.1.148"/>
    </reaction>
</comment>
<dbReference type="Proteomes" id="UP000234271">
    <property type="component" value="Chromosome"/>
</dbReference>
<dbReference type="PANTHER" id="PTHR43527">
    <property type="entry name" value="4-DIPHOSPHOCYTIDYL-2-C-METHYL-D-ERYTHRITOL KINASE, CHLOROPLASTIC"/>
    <property type="match status" value="1"/>
</dbReference>
<dbReference type="UniPathway" id="UPA00056">
    <property type="reaction ID" value="UER00094"/>
</dbReference>
<dbReference type="SUPFAM" id="SSF55060">
    <property type="entry name" value="GHMP Kinase, C-terminal domain"/>
    <property type="match status" value="1"/>
</dbReference>
<name>A0A2N9YFB1_9GAMM</name>
<comment type="similarity">
    <text evidence="1 10">Belongs to the GHMP kinase family. IspE subfamily.</text>
</comment>
<dbReference type="OrthoDB" id="9809438at2"/>
<dbReference type="Gene3D" id="3.30.70.890">
    <property type="entry name" value="GHMP kinase, C-terminal domain"/>
    <property type="match status" value="1"/>
</dbReference>
<evidence type="ECO:0000256" key="3">
    <source>
        <dbReference type="ARBA" id="ARBA00017473"/>
    </source>
</evidence>
<dbReference type="InterPro" id="IPR014721">
    <property type="entry name" value="Ribsml_uS5_D2-typ_fold_subgr"/>
</dbReference>
<dbReference type="Pfam" id="PF08544">
    <property type="entry name" value="GHMP_kinases_C"/>
    <property type="match status" value="1"/>
</dbReference>
<keyword evidence="14" id="KW-1185">Reference proteome</keyword>
<keyword evidence="5 10" id="KW-0547">Nucleotide-binding</keyword>
<dbReference type="RefSeq" id="WP_062153747.1">
    <property type="nucleotide sequence ID" value="NZ_CP012373.2"/>
</dbReference>
<evidence type="ECO:0000256" key="7">
    <source>
        <dbReference type="ARBA" id="ARBA00022840"/>
    </source>
</evidence>
<dbReference type="InterPro" id="IPR004424">
    <property type="entry name" value="IspE"/>
</dbReference>
<dbReference type="Pfam" id="PF00288">
    <property type="entry name" value="GHMP_kinases_N"/>
    <property type="match status" value="1"/>
</dbReference>
<organism evidence="13 14">
    <name type="scientific">Beggiatoa leptomitoformis</name>
    <dbReference type="NCBI Taxonomy" id="288004"/>
    <lineage>
        <taxon>Bacteria</taxon>
        <taxon>Pseudomonadati</taxon>
        <taxon>Pseudomonadota</taxon>
        <taxon>Gammaproteobacteria</taxon>
        <taxon>Thiotrichales</taxon>
        <taxon>Thiotrichaceae</taxon>
        <taxon>Beggiatoa</taxon>
    </lineage>
</organism>
<evidence type="ECO:0000259" key="11">
    <source>
        <dbReference type="Pfam" id="PF00288"/>
    </source>
</evidence>
<evidence type="ECO:0000313" key="13">
    <source>
        <dbReference type="EMBL" id="AUI69085.1"/>
    </source>
</evidence>
<sequence length="280" mass="31065">MIFTCPAPAKLNLFLHITGRRSDGYHYLQTIFQFLDYSDELQFVVREDGQIYCDTTNIDVPMEHNLAYQAARCLQQHTQTHYGVDIQIEKHIPVGGGLGGGSSDAATTLLALNKLWRCQLDTKTLMQLGLRLGADVPVFIQGHAAWAEGVGEKLIPVTLTESWFVVIHPNCHVSTAEIFTASDLTRNQKIVTMHDFLAGRTINVCEDVVTRRYPEVKQALKWLESHGSARLTGTGACVFAPFAQQEQAQAVLATVPNQWRAFLAKGQNDSPVIKKLACLT</sequence>
<dbReference type="SUPFAM" id="SSF54211">
    <property type="entry name" value="Ribosomal protein S5 domain 2-like"/>
    <property type="match status" value="1"/>
</dbReference>
<keyword evidence="4 10" id="KW-0808">Transferase</keyword>
<gene>
    <name evidence="10 13" type="primary">ispE</name>
    <name evidence="13" type="ORF">BLE401_10480</name>
</gene>
<dbReference type="NCBIfam" id="TIGR00154">
    <property type="entry name" value="ispE"/>
    <property type="match status" value="1"/>
</dbReference>
<dbReference type="InterPro" id="IPR036554">
    <property type="entry name" value="GHMP_kinase_C_sf"/>
</dbReference>
<dbReference type="InterPro" id="IPR006204">
    <property type="entry name" value="GHMP_kinase_N_dom"/>
</dbReference>
<evidence type="ECO:0000256" key="10">
    <source>
        <dbReference type="HAMAP-Rule" id="MF_00061"/>
    </source>
</evidence>
<evidence type="ECO:0000256" key="2">
    <source>
        <dbReference type="ARBA" id="ARBA00012052"/>
    </source>
</evidence>
<comment type="function">
    <text evidence="10">Catalyzes the phosphorylation of the position 2 hydroxy group of 4-diphosphocytidyl-2C-methyl-D-erythritol.</text>
</comment>
<proteinExistence type="inferred from homology"/>
<feature type="domain" description="GHMP kinase C-terminal" evidence="12">
    <location>
        <begin position="200"/>
        <end position="260"/>
    </location>
</feature>
<evidence type="ECO:0000256" key="8">
    <source>
        <dbReference type="ARBA" id="ARBA00023229"/>
    </source>
</evidence>
<dbReference type="EMBL" id="CP018889">
    <property type="protein sequence ID" value="AUI69085.1"/>
    <property type="molecule type" value="Genomic_DNA"/>
</dbReference>
<keyword evidence="6 10" id="KW-0418">Kinase</keyword>
<dbReference type="GO" id="GO:0005524">
    <property type="term" value="F:ATP binding"/>
    <property type="evidence" value="ECO:0007669"/>
    <property type="project" value="UniProtKB-UniRule"/>
</dbReference>
<dbReference type="Gene3D" id="3.30.230.10">
    <property type="match status" value="1"/>
</dbReference>
<dbReference type="GO" id="GO:0016114">
    <property type="term" value="P:terpenoid biosynthetic process"/>
    <property type="evidence" value="ECO:0007669"/>
    <property type="project" value="UniProtKB-UniRule"/>
</dbReference>
<keyword evidence="8 10" id="KW-0414">Isoprene biosynthesis</keyword>
<accession>A0A2N9YFB1</accession>
<dbReference type="PANTHER" id="PTHR43527:SF2">
    <property type="entry name" value="4-DIPHOSPHOCYTIDYL-2-C-METHYL-D-ERYTHRITOL KINASE, CHLOROPLASTIC"/>
    <property type="match status" value="1"/>
</dbReference>
<comment type="pathway">
    <text evidence="10">Isoprenoid biosynthesis; isopentenyl diphosphate biosynthesis via DXP pathway; isopentenyl diphosphate from 1-deoxy-D-xylulose 5-phosphate: step 3/6.</text>
</comment>
<dbReference type="AlphaFoldDB" id="A0A2N9YFB1"/>
<feature type="domain" description="GHMP kinase N-terminal" evidence="11">
    <location>
        <begin position="65"/>
        <end position="142"/>
    </location>
</feature>
<dbReference type="GO" id="GO:0050515">
    <property type="term" value="F:4-(cytidine 5'-diphospho)-2-C-methyl-D-erythritol kinase activity"/>
    <property type="evidence" value="ECO:0007669"/>
    <property type="project" value="UniProtKB-UniRule"/>
</dbReference>
<dbReference type="KEGG" id="blep:AL038_13780"/>
<dbReference type="STRING" id="288004.AL038_13780"/>
<evidence type="ECO:0000256" key="1">
    <source>
        <dbReference type="ARBA" id="ARBA00009684"/>
    </source>
</evidence>
<reference evidence="14" key="1">
    <citation type="submission" date="2016-12" db="EMBL/GenBank/DDBJ databases">
        <title>Complete Genome Sequence of Beggiatoa leptomitiformis D-401.</title>
        <authorList>
            <person name="Fomenkov A."/>
            <person name="Vincze T."/>
            <person name="Grabovich M."/>
            <person name="Anton B.P."/>
            <person name="Dubinina G."/>
            <person name="Orlova M."/>
            <person name="Belousova E."/>
            <person name="Roberts R.J."/>
        </authorList>
    </citation>
    <scope>NUCLEOTIDE SEQUENCE [LARGE SCALE GENOMIC DNA]</scope>
    <source>
        <strain evidence="14">D-401</strain>
    </source>
</reference>